<organism evidence="1 2">
    <name type="scientific">Luteimonas salinisoli</name>
    <dbReference type="NCBI Taxonomy" id="2752307"/>
    <lineage>
        <taxon>Bacteria</taxon>
        <taxon>Pseudomonadati</taxon>
        <taxon>Pseudomonadota</taxon>
        <taxon>Gammaproteobacteria</taxon>
        <taxon>Lysobacterales</taxon>
        <taxon>Lysobacteraceae</taxon>
        <taxon>Luteimonas</taxon>
    </lineage>
</organism>
<evidence type="ECO:0000313" key="2">
    <source>
        <dbReference type="Proteomes" id="UP000578091"/>
    </source>
</evidence>
<evidence type="ECO:0000313" key="1">
    <source>
        <dbReference type="EMBL" id="NZA26529.1"/>
    </source>
</evidence>
<dbReference type="EMBL" id="JACCKA010000055">
    <property type="protein sequence ID" value="NZA26529.1"/>
    <property type="molecule type" value="Genomic_DNA"/>
</dbReference>
<sequence length="45" mass="5010">MLAKLTSKNQITLPTDDVRVDKAHSAEMQLEYCEQLPVPAPNLEA</sequence>
<proteinExistence type="predicted"/>
<keyword evidence="2" id="KW-1185">Reference proteome</keyword>
<gene>
    <name evidence="1" type="ORF">H0E84_09035</name>
</gene>
<dbReference type="RefSeq" id="WP_180678319.1">
    <property type="nucleotide sequence ID" value="NZ_JACCKA010000055.1"/>
</dbReference>
<name>A0A853JD32_9GAMM</name>
<protein>
    <submittedName>
        <fullName evidence="1">Uncharacterized protein</fullName>
    </submittedName>
</protein>
<comment type="caution">
    <text evidence="1">The sequence shown here is derived from an EMBL/GenBank/DDBJ whole genome shotgun (WGS) entry which is preliminary data.</text>
</comment>
<dbReference type="Proteomes" id="UP000578091">
    <property type="component" value="Unassembled WGS sequence"/>
</dbReference>
<dbReference type="AlphaFoldDB" id="A0A853JD32"/>
<accession>A0A853JD32</accession>
<reference evidence="1 2" key="1">
    <citation type="submission" date="2020-07" db="EMBL/GenBank/DDBJ databases">
        <title>Luteimonas sp. SJ-92.</title>
        <authorList>
            <person name="Huang X.-X."/>
            <person name="Xu L."/>
            <person name="Sun J.-Q."/>
        </authorList>
    </citation>
    <scope>NUCLEOTIDE SEQUENCE [LARGE SCALE GENOMIC DNA]</scope>
    <source>
        <strain evidence="1 2">SJ-92</strain>
    </source>
</reference>